<keyword evidence="6" id="KW-0560">Oxidoreductase</keyword>
<reference evidence="11 12" key="1">
    <citation type="submission" date="2016-02" db="EMBL/GenBank/DDBJ databases">
        <title>Genome analysis of coral dinoflagellate symbionts highlights evolutionary adaptations to a symbiotic lifestyle.</title>
        <authorList>
            <person name="Aranda M."/>
            <person name="Li Y."/>
            <person name="Liew Y.J."/>
            <person name="Baumgarten S."/>
            <person name="Simakov O."/>
            <person name="Wilson M."/>
            <person name="Piel J."/>
            <person name="Ashoor H."/>
            <person name="Bougouffa S."/>
            <person name="Bajic V.B."/>
            <person name="Ryu T."/>
            <person name="Ravasi T."/>
            <person name="Bayer T."/>
            <person name="Micklem G."/>
            <person name="Kim H."/>
            <person name="Bhak J."/>
            <person name="Lajeunesse T.C."/>
            <person name="Voolstra C.R."/>
        </authorList>
    </citation>
    <scope>NUCLEOTIDE SEQUENCE [LARGE SCALE GENOMIC DNA]</scope>
    <source>
        <strain evidence="11 12">CCMP2467</strain>
    </source>
</reference>
<evidence type="ECO:0000313" key="12">
    <source>
        <dbReference type="Proteomes" id="UP000186817"/>
    </source>
</evidence>
<evidence type="ECO:0000259" key="10">
    <source>
        <dbReference type="Pfam" id="PF20256"/>
    </source>
</evidence>
<dbReference type="AlphaFoldDB" id="A0A1Q9BWZ9"/>
<feature type="non-terminal residue" evidence="11">
    <location>
        <position position="101"/>
    </location>
</feature>
<comment type="similarity">
    <text evidence="3">Belongs to the xanthine dehydrogenase family.</text>
</comment>
<feature type="domain" description="Aldehyde oxidase/xanthine dehydrogenase second molybdopterin binding" evidence="10">
    <location>
        <begin position="1"/>
        <end position="90"/>
    </location>
</feature>
<comment type="cofactor">
    <cofactor evidence="2">
        <name>FAD</name>
        <dbReference type="ChEBI" id="CHEBI:57692"/>
    </cofactor>
</comment>
<feature type="non-terminal residue" evidence="11">
    <location>
        <position position="1"/>
    </location>
</feature>
<gene>
    <name evidence="11" type="primary">XDH</name>
    <name evidence="11" type="ORF">AK812_SmicGene45059</name>
</gene>
<dbReference type="GO" id="GO:0016491">
    <property type="term" value="F:oxidoreductase activity"/>
    <property type="evidence" value="ECO:0007669"/>
    <property type="project" value="UniProtKB-KW"/>
</dbReference>
<protein>
    <submittedName>
        <fullName evidence="11">Xanthine dehydrogenase</fullName>
    </submittedName>
</protein>
<keyword evidence="7" id="KW-0408">Iron</keyword>
<evidence type="ECO:0000256" key="3">
    <source>
        <dbReference type="ARBA" id="ARBA00006849"/>
    </source>
</evidence>
<comment type="cofactor">
    <cofactor evidence="9">
        <name>[2Fe-2S] cluster</name>
        <dbReference type="ChEBI" id="CHEBI:190135"/>
    </cofactor>
</comment>
<evidence type="ECO:0000256" key="1">
    <source>
        <dbReference type="ARBA" id="ARBA00001924"/>
    </source>
</evidence>
<evidence type="ECO:0000256" key="5">
    <source>
        <dbReference type="ARBA" id="ARBA00022723"/>
    </source>
</evidence>
<dbReference type="Gene3D" id="3.30.365.10">
    <property type="entry name" value="Aldehyde oxidase/xanthine dehydrogenase, molybdopterin binding domain"/>
    <property type="match status" value="1"/>
</dbReference>
<organism evidence="11 12">
    <name type="scientific">Symbiodinium microadriaticum</name>
    <name type="common">Dinoflagellate</name>
    <name type="synonym">Zooxanthella microadriatica</name>
    <dbReference type="NCBI Taxonomy" id="2951"/>
    <lineage>
        <taxon>Eukaryota</taxon>
        <taxon>Sar</taxon>
        <taxon>Alveolata</taxon>
        <taxon>Dinophyceae</taxon>
        <taxon>Suessiales</taxon>
        <taxon>Symbiodiniaceae</taxon>
        <taxon>Symbiodinium</taxon>
    </lineage>
</organism>
<dbReference type="OrthoDB" id="449567at2759"/>
<comment type="caution">
    <text evidence="11">The sequence shown here is derived from an EMBL/GenBank/DDBJ whole genome shotgun (WGS) entry which is preliminary data.</text>
</comment>
<accession>A0A1Q9BWZ9</accession>
<evidence type="ECO:0000256" key="6">
    <source>
        <dbReference type="ARBA" id="ARBA00023002"/>
    </source>
</evidence>
<name>A0A1Q9BWZ9_SYMMI</name>
<keyword evidence="12" id="KW-1185">Reference proteome</keyword>
<dbReference type="GO" id="GO:0051537">
    <property type="term" value="F:2 iron, 2 sulfur cluster binding"/>
    <property type="evidence" value="ECO:0007669"/>
    <property type="project" value="UniProtKB-KW"/>
</dbReference>
<keyword evidence="8" id="KW-0411">Iron-sulfur</keyword>
<evidence type="ECO:0000256" key="2">
    <source>
        <dbReference type="ARBA" id="ARBA00001974"/>
    </source>
</evidence>
<dbReference type="Proteomes" id="UP000186817">
    <property type="component" value="Unassembled WGS sequence"/>
</dbReference>
<dbReference type="FunFam" id="3.30.365.10:FF:000002">
    <property type="entry name" value="Xanthine dehydrogenase oxidase"/>
    <property type="match status" value="1"/>
</dbReference>
<keyword evidence="4" id="KW-0001">2Fe-2S</keyword>
<dbReference type="GO" id="GO:0005506">
    <property type="term" value="F:iron ion binding"/>
    <property type="evidence" value="ECO:0007669"/>
    <property type="project" value="InterPro"/>
</dbReference>
<evidence type="ECO:0000256" key="4">
    <source>
        <dbReference type="ARBA" id="ARBA00022714"/>
    </source>
</evidence>
<dbReference type="InterPro" id="IPR046867">
    <property type="entry name" value="AldOxase/xan_DH_MoCoBD2"/>
</dbReference>
<dbReference type="InterPro" id="IPR037165">
    <property type="entry name" value="AldOxase/xan_DH_Mopterin-bd_sf"/>
</dbReference>
<evidence type="ECO:0000256" key="9">
    <source>
        <dbReference type="ARBA" id="ARBA00034078"/>
    </source>
</evidence>
<sequence length="101" mass="10496">AGALVNVYTDGTVLITHGGTEMGQGLHTKILQIAAKALNVPMSAVTFRETGTDTVPNASPTAASASSDIYGMAILNACEQIMGRLKPYLEKAKGDFKSSLP</sequence>
<dbReference type="EMBL" id="LSRX01002713">
    <property type="protein sequence ID" value="OLP75185.1"/>
    <property type="molecule type" value="Genomic_DNA"/>
</dbReference>
<dbReference type="PANTHER" id="PTHR45444:SF3">
    <property type="entry name" value="XANTHINE DEHYDROGENASE"/>
    <property type="match status" value="1"/>
</dbReference>
<proteinExistence type="inferred from homology"/>
<evidence type="ECO:0000256" key="7">
    <source>
        <dbReference type="ARBA" id="ARBA00023004"/>
    </source>
</evidence>
<comment type="cofactor">
    <cofactor evidence="1">
        <name>Mo-molybdopterin</name>
        <dbReference type="ChEBI" id="CHEBI:71302"/>
    </cofactor>
</comment>
<evidence type="ECO:0000256" key="8">
    <source>
        <dbReference type="ARBA" id="ARBA00023014"/>
    </source>
</evidence>
<dbReference type="SUPFAM" id="SSF56003">
    <property type="entry name" value="Molybdenum cofactor-binding domain"/>
    <property type="match status" value="1"/>
</dbReference>
<dbReference type="PANTHER" id="PTHR45444">
    <property type="entry name" value="XANTHINE DEHYDROGENASE"/>
    <property type="match status" value="1"/>
</dbReference>
<evidence type="ECO:0000313" key="11">
    <source>
        <dbReference type="EMBL" id="OLP75185.1"/>
    </source>
</evidence>
<dbReference type="InterPro" id="IPR016208">
    <property type="entry name" value="Ald_Oxase/xanthine_DH-like"/>
</dbReference>
<dbReference type="Pfam" id="PF20256">
    <property type="entry name" value="MoCoBD_2"/>
    <property type="match status" value="1"/>
</dbReference>
<keyword evidence="5" id="KW-0479">Metal-binding</keyword>